<dbReference type="AlphaFoldDB" id="A0A518I0E4"/>
<feature type="region of interest" description="Disordered" evidence="1">
    <location>
        <begin position="44"/>
        <end position="69"/>
    </location>
</feature>
<dbReference type="KEGG" id="snep:Enr13x_64920"/>
<dbReference type="RefSeq" id="WP_145390795.1">
    <property type="nucleotide sequence ID" value="NZ_CP037423.1"/>
</dbReference>
<proteinExistence type="predicted"/>
<feature type="compositionally biased region" description="Polar residues" evidence="1">
    <location>
        <begin position="56"/>
        <end position="69"/>
    </location>
</feature>
<evidence type="ECO:0000256" key="1">
    <source>
        <dbReference type="SAM" id="MobiDB-lite"/>
    </source>
</evidence>
<accession>A0A518I0E4</accession>
<reference evidence="2 3" key="1">
    <citation type="submission" date="2019-03" db="EMBL/GenBank/DDBJ databases">
        <title>Deep-cultivation of Planctomycetes and their phenomic and genomic characterization uncovers novel biology.</title>
        <authorList>
            <person name="Wiegand S."/>
            <person name="Jogler M."/>
            <person name="Boedeker C."/>
            <person name="Pinto D."/>
            <person name="Vollmers J."/>
            <person name="Rivas-Marin E."/>
            <person name="Kohn T."/>
            <person name="Peeters S.H."/>
            <person name="Heuer A."/>
            <person name="Rast P."/>
            <person name="Oberbeckmann S."/>
            <person name="Bunk B."/>
            <person name="Jeske O."/>
            <person name="Meyerdierks A."/>
            <person name="Storesund J.E."/>
            <person name="Kallscheuer N."/>
            <person name="Luecker S."/>
            <person name="Lage O.M."/>
            <person name="Pohl T."/>
            <person name="Merkel B.J."/>
            <person name="Hornburger P."/>
            <person name="Mueller R.-W."/>
            <person name="Bruemmer F."/>
            <person name="Labrenz M."/>
            <person name="Spormann A.M."/>
            <person name="Op den Camp H."/>
            <person name="Overmann J."/>
            <person name="Amann R."/>
            <person name="Jetten M.S.M."/>
            <person name="Mascher T."/>
            <person name="Medema M.H."/>
            <person name="Devos D.P."/>
            <person name="Kaster A.-K."/>
            <person name="Ovreas L."/>
            <person name="Rohde M."/>
            <person name="Galperin M.Y."/>
            <person name="Jogler C."/>
        </authorList>
    </citation>
    <scope>NUCLEOTIDE SEQUENCE [LARGE SCALE GENOMIC DNA]</scope>
    <source>
        <strain evidence="2 3">Enr13</strain>
    </source>
</reference>
<keyword evidence="3" id="KW-1185">Reference proteome</keyword>
<name>A0A518I0E4_9BACT</name>
<protein>
    <submittedName>
        <fullName evidence="2">Uncharacterized protein</fullName>
    </submittedName>
</protein>
<sequence length="69" mass="7650">MPCEHLQELFDLCEKHDLQIASQDAIKVVCRQCQEQEVCPSSLTDGDEVIEMPRSKANNASDPTADSTT</sequence>
<gene>
    <name evidence="2" type="ORF">Enr13x_64920</name>
</gene>
<evidence type="ECO:0000313" key="3">
    <source>
        <dbReference type="Proteomes" id="UP000319004"/>
    </source>
</evidence>
<dbReference type="OrthoDB" id="215680at2"/>
<dbReference type="EMBL" id="CP037423">
    <property type="protein sequence ID" value="QDV46583.1"/>
    <property type="molecule type" value="Genomic_DNA"/>
</dbReference>
<evidence type="ECO:0000313" key="2">
    <source>
        <dbReference type="EMBL" id="QDV46583.1"/>
    </source>
</evidence>
<dbReference type="Proteomes" id="UP000319004">
    <property type="component" value="Chromosome"/>
</dbReference>
<organism evidence="2 3">
    <name type="scientific">Stieleria neptunia</name>
    <dbReference type="NCBI Taxonomy" id="2527979"/>
    <lineage>
        <taxon>Bacteria</taxon>
        <taxon>Pseudomonadati</taxon>
        <taxon>Planctomycetota</taxon>
        <taxon>Planctomycetia</taxon>
        <taxon>Pirellulales</taxon>
        <taxon>Pirellulaceae</taxon>
        <taxon>Stieleria</taxon>
    </lineage>
</organism>